<keyword evidence="3" id="KW-0520">NAD</keyword>
<evidence type="ECO:0000256" key="2">
    <source>
        <dbReference type="ARBA" id="ARBA00023002"/>
    </source>
</evidence>
<gene>
    <name evidence="5" type="ORF">GCM10009854_47050</name>
</gene>
<dbReference type="InterPro" id="IPR001509">
    <property type="entry name" value="Epimerase_deHydtase"/>
</dbReference>
<dbReference type="PANTHER" id="PTHR43103">
    <property type="entry name" value="NUCLEOSIDE-DIPHOSPHATE-SUGAR EPIMERASE"/>
    <property type="match status" value="1"/>
</dbReference>
<dbReference type="SUPFAM" id="SSF51735">
    <property type="entry name" value="NAD(P)-binding Rossmann-fold domains"/>
    <property type="match status" value="1"/>
</dbReference>
<keyword evidence="6" id="KW-1185">Reference proteome</keyword>
<accession>A0ABN3GVC0</accession>
<feature type="domain" description="NAD-dependent epimerase/dehydratase" evidence="4">
    <location>
        <begin position="5"/>
        <end position="170"/>
    </location>
</feature>
<dbReference type="Proteomes" id="UP001501218">
    <property type="component" value="Unassembled WGS sequence"/>
</dbReference>
<dbReference type="PANTHER" id="PTHR43103:SF5">
    <property type="entry name" value="4-EPIMERASE, PUTATIVE (AFU_ORTHOLOGUE AFUA_7G00360)-RELATED"/>
    <property type="match status" value="1"/>
</dbReference>
<dbReference type="Pfam" id="PF01370">
    <property type="entry name" value="Epimerase"/>
    <property type="match status" value="1"/>
</dbReference>
<sequence>MPQRILITGAAGGVGTLMRSRLRRPDRTLRMLDVKEVPAAENGESVEIVEASVTDTEAMVRACSGVDAVLHLGGFSRENGWNETLSVNIDGTHSVLDAALRAGVPRVILASSNHAAGFRRVAEAGDNGIPADAPPRPDTYYGVSKAAMEALGSLYHSRFGMDVICVRIGSCFERVRDERGLELWLSPDDCARLFEACLSCPSPGYRVVWGISDNTRKTVSLDEARALGYEPQDDAEQFADEVTPNTKHEYIGGPFTTTPLGEPN</sequence>
<name>A0ABN3GVC0_9PSEU</name>
<keyword evidence="2" id="KW-0560">Oxidoreductase</keyword>
<dbReference type="EMBL" id="BAAARA010000023">
    <property type="protein sequence ID" value="GAA2362083.1"/>
    <property type="molecule type" value="Genomic_DNA"/>
</dbReference>
<evidence type="ECO:0000313" key="6">
    <source>
        <dbReference type="Proteomes" id="UP001501218"/>
    </source>
</evidence>
<dbReference type="InterPro" id="IPR036291">
    <property type="entry name" value="NAD(P)-bd_dom_sf"/>
</dbReference>
<organism evidence="5 6">
    <name type="scientific">Saccharopolyspora halophila</name>
    <dbReference type="NCBI Taxonomy" id="405551"/>
    <lineage>
        <taxon>Bacteria</taxon>
        <taxon>Bacillati</taxon>
        <taxon>Actinomycetota</taxon>
        <taxon>Actinomycetes</taxon>
        <taxon>Pseudonocardiales</taxon>
        <taxon>Pseudonocardiaceae</taxon>
        <taxon>Saccharopolyspora</taxon>
    </lineage>
</organism>
<dbReference type="Gene3D" id="3.40.50.720">
    <property type="entry name" value="NAD(P)-binding Rossmann-like Domain"/>
    <property type="match status" value="1"/>
</dbReference>
<proteinExistence type="inferred from homology"/>
<evidence type="ECO:0000259" key="4">
    <source>
        <dbReference type="Pfam" id="PF01370"/>
    </source>
</evidence>
<comment type="similarity">
    <text evidence="1">Belongs to the NAD(P)-dependent epimerase/dehydratase family.</text>
</comment>
<dbReference type="RefSeq" id="WP_344137184.1">
    <property type="nucleotide sequence ID" value="NZ_BAAARA010000023.1"/>
</dbReference>
<evidence type="ECO:0000256" key="1">
    <source>
        <dbReference type="ARBA" id="ARBA00007637"/>
    </source>
</evidence>
<evidence type="ECO:0000256" key="3">
    <source>
        <dbReference type="ARBA" id="ARBA00023027"/>
    </source>
</evidence>
<comment type="caution">
    <text evidence="5">The sequence shown here is derived from an EMBL/GenBank/DDBJ whole genome shotgun (WGS) entry which is preliminary data.</text>
</comment>
<reference evidence="5 6" key="1">
    <citation type="journal article" date="2019" name="Int. J. Syst. Evol. Microbiol.">
        <title>The Global Catalogue of Microorganisms (GCM) 10K type strain sequencing project: providing services to taxonomists for standard genome sequencing and annotation.</title>
        <authorList>
            <consortium name="The Broad Institute Genomics Platform"/>
            <consortium name="The Broad Institute Genome Sequencing Center for Infectious Disease"/>
            <person name="Wu L."/>
            <person name="Ma J."/>
        </authorList>
    </citation>
    <scope>NUCLEOTIDE SEQUENCE [LARGE SCALE GENOMIC DNA]</scope>
    <source>
        <strain evidence="5 6">JCM 16221</strain>
    </source>
</reference>
<evidence type="ECO:0000313" key="5">
    <source>
        <dbReference type="EMBL" id="GAA2362083.1"/>
    </source>
</evidence>
<protein>
    <submittedName>
        <fullName evidence="5">NAD(P)-dependent oxidoreductase</fullName>
    </submittedName>
</protein>